<reference evidence="3" key="1">
    <citation type="submission" date="2021-01" db="EMBL/GenBank/DDBJ databases">
        <authorList>
            <person name="Corre E."/>
            <person name="Pelletier E."/>
            <person name="Niang G."/>
            <person name="Scheremetjew M."/>
            <person name="Finn R."/>
            <person name="Kale V."/>
            <person name="Holt S."/>
            <person name="Cochrane G."/>
            <person name="Meng A."/>
            <person name="Brown T."/>
            <person name="Cohen L."/>
        </authorList>
    </citation>
    <scope>NUCLEOTIDE SEQUENCE</scope>
    <source>
        <strain evidence="3">CCAP979/52</strain>
    </source>
</reference>
<name>A0A7S0MKY3_9CRYP</name>
<keyword evidence="1" id="KW-0732">Signal</keyword>
<dbReference type="InterPro" id="IPR036779">
    <property type="entry name" value="LysM_dom_sf"/>
</dbReference>
<dbReference type="SMART" id="SM00257">
    <property type="entry name" value="LysM"/>
    <property type="match status" value="2"/>
</dbReference>
<dbReference type="Gene3D" id="3.10.350.10">
    <property type="entry name" value="LysM domain"/>
    <property type="match status" value="1"/>
</dbReference>
<sequence>MKGNQRVFRQIIFVTSISTVLSVPASETSLKLSLPGFIDTFSIKACPLVNASDLSPCRKLARLVQITVDGTDRNFILDDASNGWIMNVNQNPPGLGLVVSFQAEAQQLPSRKLLYVTPQNKQSGNASIVITATAQSQTTGAEITASVKIFITVLPLLPVFDDLPSNPLKSVGDIKTMVGTPTYPLAFLVGHEDPALLSSLQLRASSPDLSLIQPSGISLSLATQPPSTFDYNQIVVPARQALVTLQPSAQGTGTASLTYILTDGTTTVRSTVSFYIIARPAQDRFCAYDALADDTLASVADLYGMHWMTLFLLNNHSVAHPDTLTAGTRLSVGRPYLVRDGDSLYSIATRYGTTWQRIASPALNPAMVLSTAPLRLAPLFAGQLLCVPPDLVFVACCSHRQYGVSTASSYCADAAVGT</sequence>
<evidence type="ECO:0000313" key="3">
    <source>
        <dbReference type="EMBL" id="CAD8642880.1"/>
    </source>
</evidence>
<protein>
    <recommendedName>
        <fullName evidence="2">LysM domain-containing protein</fullName>
    </recommendedName>
</protein>
<evidence type="ECO:0000256" key="1">
    <source>
        <dbReference type="SAM" id="SignalP"/>
    </source>
</evidence>
<dbReference type="SUPFAM" id="SSF54106">
    <property type="entry name" value="LysM domain"/>
    <property type="match status" value="1"/>
</dbReference>
<organism evidence="3">
    <name type="scientific">Cryptomonas curvata</name>
    <dbReference type="NCBI Taxonomy" id="233186"/>
    <lineage>
        <taxon>Eukaryota</taxon>
        <taxon>Cryptophyceae</taxon>
        <taxon>Cryptomonadales</taxon>
        <taxon>Cryptomonadaceae</taxon>
        <taxon>Cryptomonas</taxon>
    </lineage>
</organism>
<evidence type="ECO:0000259" key="2">
    <source>
        <dbReference type="PROSITE" id="PS51782"/>
    </source>
</evidence>
<feature type="signal peptide" evidence="1">
    <location>
        <begin position="1"/>
        <end position="22"/>
    </location>
</feature>
<dbReference type="EMBL" id="HBEZ01037397">
    <property type="protein sequence ID" value="CAD8642880.1"/>
    <property type="molecule type" value="Transcribed_RNA"/>
</dbReference>
<feature type="chain" id="PRO_5030985408" description="LysM domain-containing protein" evidence="1">
    <location>
        <begin position="23"/>
        <end position="418"/>
    </location>
</feature>
<dbReference type="AlphaFoldDB" id="A0A7S0MKY3"/>
<feature type="domain" description="LysM" evidence="2">
    <location>
        <begin position="334"/>
        <end position="387"/>
    </location>
</feature>
<dbReference type="CDD" id="cd00118">
    <property type="entry name" value="LysM"/>
    <property type="match status" value="1"/>
</dbReference>
<gene>
    <name evidence="3" type="ORF">CCUR1050_LOCUS20564</name>
</gene>
<dbReference type="PROSITE" id="PS51782">
    <property type="entry name" value="LYSM"/>
    <property type="match status" value="1"/>
</dbReference>
<proteinExistence type="predicted"/>
<accession>A0A7S0MKY3</accession>
<dbReference type="InterPro" id="IPR018392">
    <property type="entry name" value="LysM"/>
</dbReference>
<dbReference type="Pfam" id="PF01476">
    <property type="entry name" value="LysM"/>
    <property type="match status" value="2"/>
</dbReference>